<comment type="similarity">
    <text evidence="2">Belongs to the mastermind family.</text>
</comment>
<keyword evidence="6" id="KW-0804">Transcription</keyword>
<dbReference type="SMART" id="SM01275">
    <property type="entry name" value="MamL-1"/>
    <property type="match status" value="2"/>
</dbReference>
<dbReference type="Pfam" id="PF09596">
    <property type="entry name" value="MamL-1"/>
    <property type="match status" value="2"/>
</dbReference>
<evidence type="ECO:0000256" key="5">
    <source>
        <dbReference type="ARBA" id="ARBA00023159"/>
    </source>
</evidence>
<dbReference type="PANTHER" id="PTHR15692">
    <property type="entry name" value="MASTERMIND-LIKE"/>
    <property type="match status" value="1"/>
</dbReference>
<accession>A0A1B0CCY7</accession>
<evidence type="ECO:0000256" key="2">
    <source>
        <dbReference type="ARBA" id="ARBA00008081"/>
    </source>
</evidence>
<reference evidence="10" key="1">
    <citation type="submission" date="2020-05" db="UniProtKB">
        <authorList>
            <consortium name="EnsemblMetazoa"/>
        </authorList>
    </citation>
    <scope>IDENTIFICATION</scope>
    <source>
        <strain evidence="10">Jacobina</strain>
    </source>
</reference>
<evidence type="ECO:0000256" key="6">
    <source>
        <dbReference type="ARBA" id="ARBA00023163"/>
    </source>
</evidence>
<feature type="domain" description="Neurogenic mastermind-like N-terminal" evidence="9">
    <location>
        <begin position="174"/>
        <end position="233"/>
    </location>
</feature>
<comment type="subcellular location">
    <subcellularLocation>
        <location evidence="1">Nucleus speckle</location>
    </subcellularLocation>
</comment>
<dbReference type="InterPro" id="IPR046369">
    <property type="entry name" value="MAML1-3"/>
</dbReference>
<keyword evidence="4" id="KW-0805">Transcription regulation</keyword>
<evidence type="ECO:0000256" key="1">
    <source>
        <dbReference type="ARBA" id="ARBA00004324"/>
    </source>
</evidence>
<dbReference type="AlphaFoldDB" id="A0A1B0CCY7"/>
<protein>
    <recommendedName>
        <fullName evidence="9">Neurogenic mastermind-like N-terminal domain-containing protein</fullName>
    </recommendedName>
</protein>
<dbReference type="InterPro" id="IPR019082">
    <property type="entry name" value="Mastermind-like_N"/>
</dbReference>
<proteinExistence type="inferred from homology"/>
<dbReference type="VEuPathDB" id="VectorBase:LLONM1_001322"/>
<dbReference type="VEuPathDB" id="VectorBase:LLOJ002207"/>
<dbReference type="GO" id="GO:0007221">
    <property type="term" value="P:positive regulation of transcription of Notch receptor target"/>
    <property type="evidence" value="ECO:0007669"/>
    <property type="project" value="InterPro"/>
</dbReference>
<evidence type="ECO:0000259" key="9">
    <source>
        <dbReference type="SMART" id="SM01275"/>
    </source>
</evidence>
<evidence type="ECO:0000313" key="10">
    <source>
        <dbReference type="EnsemblMetazoa" id="LLOJ002207-PA"/>
    </source>
</evidence>
<evidence type="ECO:0000256" key="4">
    <source>
        <dbReference type="ARBA" id="ARBA00023015"/>
    </source>
</evidence>
<organism evidence="10 11">
    <name type="scientific">Lutzomyia longipalpis</name>
    <name type="common">Sand fly</name>
    <dbReference type="NCBI Taxonomy" id="7200"/>
    <lineage>
        <taxon>Eukaryota</taxon>
        <taxon>Metazoa</taxon>
        <taxon>Ecdysozoa</taxon>
        <taxon>Arthropoda</taxon>
        <taxon>Hexapoda</taxon>
        <taxon>Insecta</taxon>
        <taxon>Pterygota</taxon>
        <taxon>Neoptera</taxon>
        <taxon>Endopterygota</taxon>
        <taxon>Diptera</taxon>
        <taxon>Nematocera</taxon>
        <taxon>Psychodoidea</taxon>
        <taxon>Psychodidae</taxon>
        <taxon>Lutzomyia</taxon>
        <taxon>Lutzomyia</taxon>
    </lineage>
</organism>
<dbReference type="GO" id="GO:0016607">
    <property type="term" value="C:nuclear speck"/>
    <property type="evidence" value="ECO:0007669"/>
    <property type="project" value="UniProtKB-SubCell"/>
</dbReference>
<dbReference type="Gene3D" id="6.10.250.970">
    <property type="match status" value="2"/>
</dbReference>
<keyword evidence="5" id="KW-0010">Activator</keyword>
<dbReference type="Proteomes" id="UP000092461">
    <property type="component" value="Unassembled WGS sequence"/>
</dbReference>
<name>A0A1B0CCY7_LUTLO</name>
<dbReference type="EnsemblMetazoa" id="LLOJ002207-RA">
    <property type="protein sequence ID" value="LLOJ002207-PA"/>
    <property type="gene ID" value="LLOJ002207"/>
</dbReference>
<feature type="compositionally biased region" description="Polar residues" evidence="8">
    <location>
        <begin position="241"/>
        <end position="254"/>
    </location>
</feature>
<keyword evidence="7" id="KW-0539">Nucleus</keyword>
<dbReference type="EMBL" id="AJWK01007234">
    <property type="status" value="NOT_ANNOTATED_CDS"/>
    <property type="molecule type" value="Genomic_DNA"/>
</dbReference>
<evidence type="ECO:0000256" key="3">
    <source>
        <dbReference type="ARBA" id="ARBA00022976"/>
    </source>
</evidence>
<evidence type="ECO:0000256" key="8">
    <source>
        <dbReference type="SAM" id="MobiDB-lite"/>
    </source>
</evidence>
<feature type="region of interest" description="Disordered" evidence="8">
    <location>
        <begin position="228"/>
        <end position="254"/>
    </location>
</feature>
<evidence type="ECO:0000313" key="11">
    <source>
        <dbReference type="Proteomes" id="UP000092461"/>
    </source>
</evidence>
<evidence type="ECO:0000256" key="7">
    <source>
        <dbReference type="ARBA" id="ARBA00023242"/>
    </source>
</evidence>
<dbReference type="GO" id="GO:0003713">
    <property type="term" value="F:transcription coactivator activity"/>
    <property type="evidence" value="ECO:0007669"/>
    <property type="project" value="InterPro"/>
</dbReference>
<keyword evidence="11" id="KW-1185">Reference proteome</keyword>
<keyword evidence="3" id="KW-0914">Notch signaling pathway</keyword>
<dbReference type="EMBL" id="AJWK01007233">
    <property type="status" value="NOT_ANNOTATED_CDS"/>
    <property type="molecule type" value="Genomic_DNA"/>
</dbReference>
<feature type="domain" description="Neurogenic mastermind-like N-terminal" evidence="9">
    <location>
        <begin position="52"/>
        <end position="111"/>
    </location>
</feature>
<dbReference type="PANTHER" id="PTHR15692:SF20">
    <property type="entry name" value="NEUROGENIC MASTERMIND-LIKE N-TERMINAL DOMAIN-CONTAINING PROTEIN"/>
    <property type="match status" value="1"/>
</dbReference>
<feature type="compositionally biased region" description="Basic and acidic residues" evidence="8">
    <location>
        <begin position="228"/>
        <end position="240"/>
    </location>
</feature>
<dbReference type="InterPro" id="IPR046370">
    <property type="entry name" value="MAML_N_sf"/>
</dbReference>
<sequence length="254" mass="29464">MDAGGLPVFQNANPAQHQINNQIHPLQQQQLNHQLHQHQLHQQPHQSDVLPPKRQAVVDRLKRRIENYRRRQSDSVPRFNQTFNSVCEQQNLETSVLQKKFLESKAKKAAKKTDKKQPDNTLAGNLQSSVHVNANPAQHQINNQIHPLQQQQLNHQLHQHQLHQQPHQSDVLPPKRQAVVDRLKRRIENYRRRQSDSVPRFNQTFNSVCEQQNLETSVLQKKFLESKAKKAAKKTDKKQPDNTLAGNLQSSVHV</sequence>